<dbReference type="SUPFAM" id="SSF161098">
    <property type="entry name" value="MetI-like"/>
    <property type="match status" value="1"/>
</dbReference>
<keyword evidence="4 7" id="KW-0812">Transmembrane</keyword>
<dbReference type="InterPro" id="IPR000515">
    <property type="entry name" value="MetI-like"/>
</dbReference>
<dbReference type="AlphaFoldDB" id="A0A0Q3KNU6"/>
<proteinExistence type="inferred from homology"/>
<dbReference type="Proteomes" id="UP000051562">
    <property type="component" value="Unassembled WGS sequence"/>
</dbReference>
<feature type="transmembrane region" description="Helical" evidence="7">
    <location>
        <begin position="59"/>
        <end position="79"/>
    </location>
</feature>
<dbReference type="InterPro" id="IPR035906">
    <property type="entry name" value="MetI-like_sf"/>
</dbReference>
<keyword evidence="2 7" id="KW-0813">Transport</keyword>
<keyword evidence="10" id="KW-1185">Reference proteome</keyword>
<evidence type="ECO:0000256" key="2">
    <source>
        <dbReference type="ARBA" id="ARBA00022448"/>
    </source>
</evidence>
<dbReference type="GO" id="GO:0005886">
    <property type="term" value="C:plasma membrane"/>
    <property type="evidence" value="ECO:0007669"/>
    <property type="project" value="UniProtKB-SubCell"/>
</dbReference>
<dbReference type="Gene3D" id="1.10.3720.10">
    <property type="entry name" value="MetI-like"/>
    <property type="match status" value="1"/>
</dbReference>
<feature type="transmembrane region" description="Helical" evidence="7">
    <location>
        <begin position="119"/>
        <end position="138"/>
    </location>
</feature>
<evidence type="ECO:0000256" key="1">
    <source>
        <dbReference type="ARBA" id="ARBA00004651"/>
    </source>
</evidence>
<protein>
    <submittedName>
        <fullName evidence="9">Nitrate ABC transporter permease</fullName>
    </submittedName>
</protein>
<feature type="transmembrane region" description="Helical" evidence="7">
    <location>
        <begin position="214"/>
        <end position="236"/>
    </location>
</feature>
<comment type="subcellular location">
    <subcellularLocation>
        <location evidence="1 7">Cell membrane</location>
        <topology evidence="1 7">Multi-pass membrane protein</topology>
    </subcellularLocation>
</comment>
<keyword evidence="5 7" id="KW-1133">Transmembrane helix</keyword>
<dbReference type="PROSITE" id="PS50928">
    <property type="entry name" value="ABC_TM1"/>
    <property type="match status" value="1"/>
</dbReference>
<dbReference type="RefSeq" id="WP_055727129.1">
    <property type="nucleotide sequence ID" value="NZ_LMAR01000023.1"/>
</dbReference>
<evidence type="ECO:0000256" key="3">
    <source>
        <dbReference type="ARBA" id="ARBA00022475"/>
    </source>
</evidence>
<evidence type="ECO:0000256" key="7">
    <source>
        <dbReference type="RuleBase" id="RU363032"/>
    </source>
</evidence>
<feature type="transmembrane region" description="Helical" evidence="7">
    <location>
        <begin position="7"/>
        <end position="25"/>
    </location>
</feature>
<keyword evidence="6 7" id="KW-0472">Membrane</keyword>
<evidence type="ECO:0000256" key="4">
    <source>
        <dbReference type="ARBA" id="ARBA00022692"/>
    </source>
</evidence>
<evidence type="ECO:0000259" key="8">
    <source>
        <dbReference type="PROSITE" id="PS50928"/>
    </source>
</evidence>
<comment type="similarity">
    <text evidence="7">Belongs to the binding-protein-dependent transport system permease family.</text>
</comment>
<dbReference type="PANTHER" id="PTHR30151:SF38">
    <property type="entry name" value="ALIPHATIC SULFONATES TRANSPORT PERMEASE PROTEIN SSUC-RELATED"/>
    <property type="match status" value="1"/>
</dbReference>
<dbReference type="PANTHER" id="PTHR30151">
    <property type="entry name" value="ALKANE SULFONATE ABC TRANSPORTER-RELATED, MEMBRANE SUBUNIT"/>
    <property type="match status" value="1"/>
</dbReference>
<sequence>MTSLRNSFFVILGLLAAWQLAFWAIGDLALRPPLETVRDAWALVVSDGFGTHLAETARAFALALVIATAIGVGLGFGLGMNRLAGEVGEPLLVSFYSLPKITLYPIVLLIFGIGMPSKIAFGAIHGIMPIAIFTLGALRNLPPVLGRTSRALRLTRWQSAWSVLLPAARPEIFTGLRLGFSLTLIGTLLGEMFASQRGVGFLLMQAIGLHDTSLIMALALLIVGFAIAASMILLAVDKRLRHGVA</sequence>
<dbReference type="EMBL" id="LMAR01000023">
    <property type="protein sequence ID" value="KQK31363.1"/>
    <property type="molecule type" value="Genomic_DNA"/>
</dbReference>
<evidence type="ECO:0000313" key="9">
    <source>
        <dbReference type="EMBL" id="KQK31363.1"/>
    </source>
</evidence>
<keyword evidence="3" id="KW-1003">Cell membrane</keyword>
<accession>A0A0Q3KNU6</accession>
<gene>
    <name evidence="9" type="ORF">ARD30_02850</name>
</gene>
<evidence type="ECO:0000256" key="5">
    <source>
        <dbReference type="ARBA" id="ARBA00022989"/>
    </source>
</evidence>
<evidence type="ECO:0000256" key="6">
    <source>
        <dbReference type="ARBA" id="ARBA00023136"/>
    </source>
</evidence>
<name>A0A0Q3KNU6_9HYPH</name>
<dbReference type="GO" id="GO:0055085">
    <property type="term" value="P:transmembrane transport"/>
    <property type="evidence" value="ECO:0007669"/>
    <property type="project" value="InterPro"/>
</dbReference>
<feature type="domain" description="ABC transmembrane type-1" evidence="8">
    <location>
        <begin position="53"/>
        <end position="233"/>
    </location>
</feature>
<feature type="transmembrane region" description="Helical" evidence="7">
    <location>
        <begin position="91"/>
        <end position="113"/>
    </location>
</feature>
<evidence type="ECO:0000313" key="10">
    <source>
        <dbReference type="Proteomes" id="UP000051562"/>
    </source>
</evidence>
<reference evidence="9 10" key="1">
    <citation type="submission" date="2015-10" db="EMBL/GenBank/DDBJ databases">
        <title>Draft genome of Bosea thiooxidans.</title>
        <authorList>
            <person name="Wang X."/>
        </authorList>
    </citation>
    <scope>NUCLEOTIDE SEQUENCE [LARGE SCALE GENOMIC DNA]</scope>
    <source>
        <strain evidence="9 10">CGMCC 9174</strain>
    </source>
</reference>
<dbReference type="CDD" id="cd06261">
    <property type="entry name" value="TM_PBP2"/>
    <property type="match status" value="1"/>
</dbReference>
<dbReference type="Pfam" id="PF00528">
    <property type="entry name" value="BPD_transp_1"/>
    <property type="match status" value="1"/>
</dbReference>
<feature type="transmembrane region" description="Helical" evidence="7">
    <location>
        <begin position="175"/>
        <end position="194"/>
    </location>
</feature>
<organism evidence="9 10">
    <name type="scientific">Bosea thiooxidans</name>
    <dbReference type="NCBI Taxonomy" id="53254"/>
    <lineage>
        <taxon>Bacteria</taxon>
        <taxon>Pseudomonadati</taxon>
        <taxon>Pseudomonadota</taxon>
        <taxon>Alphaproteobacteria</taxon>
        <taxon>Hyphomicrobiales</taxon>
        <taxon>Boseaceae</taxon>
        <taxon>Bosea</taxon>
    </lineage>
</organism>
<comment type="caution">
    <text evidence="9">The sequence shown here is derived from an EMBL/GenBank/DDBJ whole genome shotgun (WGS) entry which is preliminary data.</text>
</comment>